<sequence>MDIPVLDAWSYPRRVTEQPGLYVVGLPWLTGHYSSIVGGVGVDAEYVAECVAGR</sequence>
<proteinExistence type="predicted"/>
<dbReference type="RefSeq" id="WP_172465516.1">
    <property type="nucleotide sequence ID" value="NZ_JAUSRG010000020.1"/>
</dbReference>
<protein>
    <recommendedName>
        <fullName evidence="5">FAD-dependent oxidoreductase</fullName>
    </recommendedName>
</protein>
<dbReference type="Proteomes" id="UP001230951">
    <property type="component" value="Unassembled WGS sequence"/>
</dbReference>
<evidence type="ECO:0000313" key="2">
    <source>
        <dbReference type="EMBL" id="MDQ0182792.1"/>
    </source>
</evidence>
<dbReference type="Proteomes" id="UP001242995">
    <property type="component" value="Unassembled WGS sequence"/>
</dbReference>
<reference evidence="1 3" key="1">
    <citation type="submission" date="2023-07" db="EMBL/GenBank/DDBJ databases">
        <title>Sorghum-associated microbial communities from plants grown in Nebraska, USA.</title>
        <authorList>
            <person name="Schachtman D."/>
        </authorList>
    </citation>
    <scope>NUCLEOTIDE SEQUENCE</scope>
    <source>
        <strain evidence="1">DS1006</strain>
        <strain evidence="2 3">DS1016</strain>
    </source>
</reference>
<evidence type="ECO:0000313" key="4">
    <source>
        <dbReference type="Proteomes" id="UP001242995"/>
    </source>
</evidence>
<organism evidence="1 4">
    <name type="scientific">Arthrobacter bambusae</name>
    <dbReference type="NCBI Taxonomy" id="1338426"/>
    <lineage>
        <taxon>Bacteria</taxon>
        <taxon>Bacillati</taxon>
        <taxon>Actinomycetota</taxon>
        <taxon>Actinomycetes</taxon>
        <taxon>Micrococcales</taxon>
        <taxon>Micrococcaceae</taxon>
        <taxon>Arthrobacter</taxon>
    </lineage>
</organism>
<gene>
    <name evidence="1" type="ORF">J2S90_004313</name>
    <name evidence="2" type="ORF">J2S93_004249</name>
</gene>
<dbReference type="EMBL" id="JAUSTF010000016">
    <property type="protein sequence ID" value="MDQ0182792.1"/>
    <property type="molecule type" value="Genomic_DNA"/>
</dbReference>
<accession>A0AAW8DLR6</accession>
<evidence type="ECO:0000313" key="3">
    <source>
        <dbReference type="Proteomes" id="UP001230951"/>
    </source>
</evidence>
<evidence type="ECO:0000313" key="1">
    <source>
        <dbReference type="EMBL" id="MDP9907321.1"/>
    </source>
</evidence>
<keyword evidence="3" id="KW-1185">Reference proteome</keyword>
<evidence type="ECO:0008006" key="5">
    <source>
        <dbReference type="Google" id="ProtNLM"/>
    </source>
</evidence>
<comment type="caution">
    <text evidence="1">The sequence shown here is derived from an EMBL/GenBank/DDBJ whole genome shotgun (WGS) entry which is preliminary data.</text>
</comment>
<name>A0AAW8DLR6_9MICC</name>
<dbReference type="EMBL" id="JAUSRG010000020">
    <property type="protein sequence ID" value="MDP9907321.1"/>
    <property type="molecule type" value="Genomic_DNA"/>
</dbReference>
<dbReference type="AlphaFoldDB" id="A0AAW8DLR6"/>